<gene>
    <name evidence="1" type="primary">39</name>
    <name evidence="1" type="ORF">SEA_THESTRAL_39</name>
</gene>
<dbReference type="Proteomes" id="UP000264237">
    <property type="component" value="Segment"/>
</dbReference>
<accession>A0A385E0G8</accession>
<organism evidence="1 2">
    <name type="scientific">Streptomyces phage Thestral</name>
    <dbReference type="NCBI Taxonomy" id="2301715"/>
    <lineage>
        <taxon>Viruses</taxon>
        <taxon>Duplodnaviria</taxon>
        <taxon>Heunggongvirae</taxon>
        <taxon>Uroviricota</taxon>
        <taxon>Caudoviricetes</taxon>
        <taxon>Arquatrovirinae</taxon>
        <taxon>Caelumvirus</taxon>
        <taxon>Caelumvirus thestral</taxon>
    </lineage>
</organism>
<name>A0A385E0G8_9CAUD</name>
<reference evidence="2" key="1">
    <citation type="submission" date="2018-07" db="EMBL/GenBank/DDBJ databases">
        <authorList>
            <person name="Ceviker L.M."/>
            <person name="Benitez L.F."/>
            <person name="McCown C.A."/>
            <person name="Nayek S."/>
            <person name="Bhuiyan S."/>
            <person name="Hughes L.E."/>
            <person name="Garlena R.A."/>
            <person name="Russell D.A."/>
            <person name="Pope W.H."/>
            <person name="Jacobs-Sera D."/>
            <person name="Hatfull G.F."/>
        </authorList>
    </citation>
    <scope>NUCLEOTIDE SEQUENCE [LARGE SCALE GENOMIC DNA]</scope>
</reference>
<protein>
    <submittedName>
        <fullName evidence="1">Uncharacterized protein</fullName>
    </submittedName>
</protein>
<evidence type="ECO:0000313" key="1">
    <source>
        <dbReference type="EMBL" id="AXQ65236.1"/>
    </source>
</evidence>
<dbReference type="EMBL" id="MH651190">
    <property type="protein sequence ID" value="AXQ65236.1"/>
    <property type="molecule type" value="Genomic_DNA"/>
</dbReference>
<dbReference type="InterPro" id="IPR055639">
    <property type="entry name" value="DUF7215"/>
</dbReference>
<dbReference type="GeneID" id="64471758"/>
<proteinExistence type="predicted"/>
<evidence type="ECO:0000313" key="2">
    <source>
        <dbReference type="Proteomes" id="UP000264237"/>
    </source>
</evidence>
<sequence>MIRGFEEFLKWHAAWAETLDQARAFVAFWCDDESDYDLILAVEEALEVTHV</sequence>
<dbReference type="Pfam" id="PF23852">
    <property type="entry name" value="DUF7215"/>
    <property type="match status" value="1"/>
</dbReference>
<dbReference type="RefSeq" id="YP_010055822.1">
    <property type="nucleotide sequence ID" value="NC_054670.1"/>
</dbReference>
<dbReference type="KEGG" id="vg:64471758"/>
<keyword evidence="2" id="KW-1185">Reference proteome</keyword>